<proteinExistence type="predicted"/>
<dbReference type="Gene3D" id="3.30.420.40">
    <property type="match status" value="1"/>
</dbReference>
<dbReference type="PANTHER" id="PTHR30005:SF0">
    <property type="entry name" value="RETROGRADE REGULATION PROTEIN 2"/>
    <property type="match status" value="1"/>
</dbReference>
<dbReference type="GO" id="GO:0016462">
    <property type="term" value="F:pyrophosphatase activity"/>
    <property type="evidence" value="ECO:0007669"/>
    <property type="project" value="TreeGrafter"/>
</dbReference>
<feature type="domain" description="Ppx/GppA phosphatase N-terminal" evidence="1">
    <location>
        <begin position="17"/>
        <end position="297"/>
    </location>
</feature>
<dbReference type="PANTHER" id="PTHR30005">
    <property type="entry name" value="EXOPOLYPHOSPHATASE"/>
    <property type="match status" value="1"/>
</dbReference>
<dbReference type="SUPFAM" id="SSF53067">
    <property type="entry name" value="Actin-like ATPase domain"/>
    <property type="match status" value="2"/>
</dbReference>
<evidence type="ECO:0000313" key="3">
    <source>
        <dbReference type="Proteomes" id="UP001366166"/>
    </source>
</evidence>
<dbReference type="RefSeq" id="WP_338599881.1">
    <property type="nucleotide sequence ID" value="NZ_AP028679.1"/>
</dbReference>
<sequence>MIAAALDLGSNTLRLLVAEVGNGDYRDLERGLATPRLGRGLRPGFPLAPAARRAAWEQARLFVERARSLGARRIALGATQACRLAADGEEFVAGLGRELGLDVAVILEGEQEAELSRTGILSRLEGSPQGAVLADVGGGSTEVAALEGGWAHSLPLGAVSLTEAHLAGDPPAAGEMAALSQAALQTLEPLARIEAQRLVATAGTAATVGALLLGMATYEAGRVNNLAVSRNQLEEQLERLAALPLAQRKLQPGLEPERADIILAGMAILRGLLLVLHLEQMTVMDAGLLEGILLRWATA</sequence>
<reference evidence="3" key="1">
    <citation type="journal article" date="2023" name="Arch. Microbiol.">
        <title>Desulfoferula mesophilus gen. nov. sp. nov., a mesophilic sulfate-reducing bacterium isolated from a brackish lake sediment.</title>
        <authorList>
            <person name="Watanabe T."/>
            <person name="Yabe T."/>
            <person name="Tsuji J.M."/>
            <person name="Fukui M."/>
        </authorList>
    </citation>
    <scope>NUCLEOTIDE SEQUENCE [LARGE SCALE GENOMIC DNA]</scope>
    <source>
        <strain evidence="3">12FAK</strain>
    </source>
</reference>
<dbReference type="Gene3D" id="3.30.420.150">
    <property type="entry name" value="Exopolyphosphatase. Domain 2"/>
    <property type="match status" value="1"/>
</dbReference>
<protein>
    <recommendedName>
        <fullName evidence="1">Ppx/GppA phosphatase N-terminal domain-containing protein</fullName>
    </recommendedName>
</protein>
<evidence type="ECO:0000313" key="2">
    <source>
        <dbReference type="EMBL" id="BEQ15462.1"/>
    </source>
</evidence>
<dbReference type="Pfam" id="PF02541">
    <property type="entry name" value="Ppx-GppA"/>
    <property type="match status" value="1"/>
</dbReference>
<dbReference type="InterPro" id="IPR050273">
    <property type="entry name" value="GppA/Ppx_hydrolase"/>
</dbReference>
<dbReference type="CDD" id="cd24054">
    <property type="entry name" value="ASKHA_NBD_AaPPX-GppA_MtPPX2-like"/>
    <property type="match status" value="1"/>
</dbReference>
<gene>
    <name evidence="2" type="ORF">FAK_25280</name>
</gene>
<dbReference type="InterPro" id="IPR043129">
    <property type="entry name" value="ATPase_NBD"/>
</dbReference>
<name>A0AAU9F3U5_9BACT</name>
<dbReference type="InterPro" id="IPR003695">
    <property type="entry name" value="Ppx_GppA_N"/>
</dbReference>
<organism evidence="2 3">
    <name type="scientific">Desulfoferula mesophila</name>
    <dbReference type="NCBI Taxonomy" id="3058419"/>
    <lineage>
        <taxon>Bacteria</taxon>
        <taxon>Pseudomonadati</taxon>
        <taxon>Thermodesulfobacteriota</taxon>
        <taxon>Desulfarculia</taxon>
        <taxon>Desulfarculales</taxon>
        <taxon>Desulfarculaceae</taxon>
        <taxon>Desulfoferula</taxon>
    </lineage>
</organism>
<dbReference type="KEGG" id="dmp:FAK_25280"/>
<evidence type="ECO:0000259" key="1">
    <source>
        <dbReference type="Pfam" id="PF02541"/>
    </source>
</evidence>
<dbReference type="Proteomes" id="UP001366166">
    <property type="component" value="Chromosome"/>
</dbReference>
<keyword evidence="3" id="KW-1185">Reference proteome</keyword>
<dbReference type="EMBL" id="AP028679">
    <property type="protein sequence ID" value="BEQ15462.1"/>
    <property type="molecule type" value="Genomic_DNA"/>
</dbReference>
<accession>A0AAU9F3U5</accession>
<dbReference type="AlphaFoldDB" id="A0AAU9F3U5"/>